<keyword evidence="7 10" id="KW-0028">Amino-acid biosynthesis</keyword>
<dbReference type="InterPro" id="IPR004517">
    <property type="entry name" value="HisZ"/>
</dbReference>
<dbReference type="InterPro" id="IPR045864">
    <property type="entry name" value="aa-tRNA-synth_II/BPL/LPL"/>
</dbReference>
<dbReference type="HAMAP" id="MF_00125">
    <property type="entry name" value="HisZ"/>
    <property type="match status" value="1"/>
</dbReference>
<name>A0ABS2PYJ3_9BACL</name>
<keyword evidence="6 10" id="KW-0963">Cytoplasm</keyword>
<dbReference type="Pfam" id="PF21996">
    <property type="entry name" value="HisZ-like"/>
    <property type="match status" value="1"/>
</dbReference>
<dbReference type="Pfam" id="PF13393">
    <property type="entry name" value="tRNA-synt_His"/>
    <property type="match status" value="1"/>
</dbReference>
<dbReference type="NCBIfam" id="TIGR00443">
    <property type="entry name" value="hisZ_biosyn_reg"/>
    <property type="match status" value="1"/>
</dbReference>
<comment type="subunit">
    <text evidence="4 10">Heteromultimer composed of HisG and HisZ subunits.</text>
</comment>
<dbReference type="InterPro" id="IPR041715">
    <property type="entry name" value="HisRS-like_core"/>
</dbReference>
<comment type="miscellaneous">
    <text evidence="10">This function is generally fulfilled by the C-terminal part of HisG, which is missing in some bacteria such as this one.</text>
</comment>
<reference evidence="12 13" key="1">
    <citation type="submission" date="2021-01" db="EMBL/GenBank/DDBJ databases">
        <title>Genomic Encyclopedia of Type Strains, Phase IV (KMG-IV): sequencing the most valuable type-strain genomes for metagenomic binning, comparative biology and taxonomic classification.</title>
        <authorList>
            <person name="Goeker M."/>
        </authorList>
    </citation>
    <scope>NUCLEOTIDE SEQUENCE [LARGE SCALE GENOMIC DNA]</scope>
    <source>
        <strain evidence="12 13">DSM 28236</strain>
    </source>
</reference>
<feature type="domain" description="Aminoacyl-transfer RNA synthetases class-II family profile" evidence="11">
    <location>
        <begin position="12"/>
        <end position="326"/>
    </location>
</feature>
<dbReference type="RefSeq" id="WP_380898859.1">
    <property type="nucleotide sequence ID" value="NZ_JBHLTV010000048.1"/>
</dbReference>
<dbReference type="Proteomes" id="UP000808914">
    <property type="component" value="Unassembled WGS sequence"/>
</dbReference>
<dbReference type="Gene3D" id="3.40.50.12590">
    <property type="match status" value="1"/>
</dbReference>
<keyword evidence="12" id="KW-0328">Glycosyltransferase</keyword>
<dbReference type="InterPro" id="IPR006195">
    <property type="entry name" value="aa-tRNA-synth_II"/>
</dbReference>
<dbReference type="GO" id="GO:0016757">
    <property type="term" value="F:glycosyltransferase activity"/>
    <property type="evidence" value="ECO:0007669"/>
    <property type="project" value="UniProtKB-KW"/>
</dbReference>
<evidence type="ECO:0000313" key="13">
    <source>
        <dbReference type="Proteomes" id="UP000808914"/>
    </source>
</evidence>
<evidence type="ECO:0000256" key="4">
    <source>
        <dbReference type="ARBA" id="ARBA00011496"/>
    </source>
</evidence>
<keyword evidence="12" id="KW-0808">Transferase</keyword>
<evidence type="ECO:0000256" key="8">
    <source>
        <dbReference type="ARBA" id="ARBA00023102"/>
    </source>
</evidence>
<dbReference type="NCBIfam" id="NF008941">
    <property type="entry name" value="PRK12292.2-4"/>
    <property type="match status" value="1"/>
</dbReference>
<dbReference type="EMBL" id="JAFBER010000005">
    <property type="protein sequence ID" value="MBM7645008.1"/>
    <property type="molecule type" value="Genomic_DNA"/>
</dbReference>
<evidence type="ECO:0000256" key="9">
    <source>
        <dbReference type="ARBA" id="ARBA00025246"/>
    </source>
</evidence>
<keyword evidence="13" id="KW-1185">Reference proteome</keyword>
<evidence type="ECO:0000256" key="5">
    <source>
        <dbReference type="ARBA" id="ARBA00020397"/>
    </source>
</evidence>
<evidence type="ECO:0000256" key="2">
    <source>
        <dbReference type="ARBA" id="ARBA00004667"/>
    </source>
</evidence>
<comment type="pathway">
    <text evidence="2 10">Amino-acid biosynthesis; L-histidine biosynthesis; L-histidine from 5-phospho-alpha-D-ribose 1-diphosphate: step 1/9.</text>
</comment>
<dbReference type="PIRSF" id="PIRSF001549">
    <property type="entry name" value="His-tRNA_synth"/>
    <property type="match status" value="1"/>
</dbReference>
<dbReference type="CDD" id="cd00773">
    <property type="entry name" value="HisRS-like_core"/>
    <property type="match status" value="1"/>
</dbReference>
<dbReference type="InterPro" id="IPR053846">
    <property type="entry name" value="HisZ-C"/>
</dbReference>
<accession>A0ABS2PYJ3</accession>
<keyword evidence="8 10" id="KW-0368">Histidine biosynthesis</keyword>
<comment type="subcellular location">
    <subcellularLocation>
        <location evidence="1 10">Cytoplasm</location>
    </subcellularLocation>
</comment>
<dbReference type="PROSITE" id="PS50862">
    <property type="entry name" value="AA_TRNA_LIGASE_II"/>
    <property type="match status" value="1"/>
</dbReference>
<dbReference type="SUPFAM" id="SSF55681">
    <property type="entry name" value="Class II aaRS and biotin synthetases"/>
    <property type="match status" value="1"/>
</dbReference>
<gene>
    <name evidence="10" type="primary">hisZ</name>
    <name evidence="12" type="ORF">JOD45_001217</name>
</gene>
<dbReference type="PANTHER" id="PTHR43707:SF1">
    <property type="entry name" value="HISTIDINE--TRNA LIGASE, MITOCHONDRIAL-RELATED"/>
    <property type="match status" value="1"/>
</dbReference>
<comment type="caution">
    <text evidence="12">The sequence shown here is derived from an EMBL/GenBank/DDBJ whole genome shotgun (WGS) entry which is preliminary data.</text>
</comment>
<dbReference type="PANTHER" id="PTHR43707">
    <property type="entry name" value="HISTIDYL-TRNA SYNTHETASE"/>
    <property type="match status" value="1"/>
</dbReference>
<evidence type="ECO:0000256" key="7">
    <source>
        <dbReference type="ARBA" id="ARBA00022605"/>
    </source>
</evidence>
<sequence>MSDLYMFEKPLGMRDTLPALYRCKQRIKNILNDEIGKWGYDFMATPALEYEETIGKVSAIVDHHLFRLLDKEGRTVVLRPDMTAPIARVAASSLKEQPLPLRLAYTAALFRTQQFEGGRPAEFEQTGVELIGDATAHADAEVIALMVSLLKMSGLKNVKVVIGHTGFVNAFLADIADSADDESALRWFLYKKNDVGFREHVYSLNMTDENKQRLFMFIDSRREHNENTLAKIKTLLPSSHGRVIYQYLSQLYLLLENHGVSGCIDLDLTLVSHLDYYTGVVFQGYGGSKGFAISSGGRYDELLAKFNRPLPATGFGLRLDRLIEALGNCQGNDSINKTVVIYSEANQEKAFKYAEELRKQGQSVVLQAQAGLEDAEAFVKHFSSAVDFSL</sequence>
<evidence type="ECO:0000313" key="12">
    <source>
        <dbReference type="EMBL" id="MBM7645008.1"/>
    </source>
</evidence>
<evidence type="ECO:0000259" key="11">
    <source>
        <dbReference type="PROSITE" id="PS50862"/>
    </source>
</evidence>
<evidence type="ECO:0000256" key="1">
    <source>
        <dbReference type="ARBA" id="ARBA00004496"/>
    </source>
</evidence>
<protein>
    <recommendedName>
        <fullName evidence="5 10">ATP phosphoribosyltransferase regulatory subunit</fullName>
    </recommendedName>
</protein>
<evidence type="ECO:0000256" key="6">
    <source>
        <dbReference type="ARBA" id="ARBA00022490"/>
    </source>
</evidence>
<comment type="function">
    <text evidence="9 10">Required for the first step of histidine biosynthesis. May allow the feedback regulation of ATP phosphoribosyltransferase activity by histidine.</text>
</comment>
<dbReference type="Gene3D" id="3.30.930.10">
    <property type="entry name" value="Bira Bifunctional Protein, Domain 2"/>
    <property type="match status" value="1"/>
</dbReference>
<organism evidence="12 13">
    <name type="scientific">Scopulibacillus daqui</name>
    <dbReference type="NCBI Taxonomy" id="1469162"/>
    <lineage>
        <taxon>Bacteria</taxon>
        <taxon>Bacillati</taxon>
        <taxon>Bacillota</taxon>
        <taxon>Bacilli</taxon>
        <taxon>Bacillales</taxon>
        <taxon>Sporolactobacillaceae</taxon>
        <taxon>Scopulibacillus</taxon>
    </lineage>
</organism>
<evidence type="ECO:0000256" key="3">
    <source>
        <dbReference type="ARBA" id="ARBA00005539"/>
    </source>
</evidence>
<evidence type="ECO:0000256" key="10">
    <source>
        <dbReference type="HAMAP-Rule" id="MF_00125"/>
    </source>
</evidence>
<dbReference type="InterPro" id="IPR004516">
    <property type="entry name" value="HisRS/HisZ"/>
</dbReference>
<proteinExistence type="inferred from homology"/>
<comment type="similarity">
    <text evidence="3 10">Belongs to the class-II aminoacyl-tRNA synthetase family. HisZ subfamily.</text>
</comment>